<evidence type="ECO:0000256" key="1">
    <source>
        <dbReference type="ARBA" id="ARBA00004141"/>
    </source>
</evidence>
<feature type="transmembrane region" description="Helical" evidence="7">
    <location>
        <begin position="311"/>
        <end position="333"/>
    </location>
</feature>
<evidence type="ECO:0000313" key="8">
    <source>
        <dbReference type="EMBL" id="KAJ5710012.1"/>
    </source>
</evidence>
<dbReference type="EMBL" id="JAQJAN010000017">
    <property type="protein sequence ID" value="KAJ5710012.1"/>
    <property type="molecule type" value="Genomic_DNA"/>
</dbReference>
<feature type="transmembrane region" description="Helical" evidence="7">
    <location>
        <begin position="433"/>
        <end position="457"/>
    </location>
</feature>
<dbReference type="Gene3D" id="1.20.1250.20">
    <property type="entry name" value="MFS general substrate transporter like domains"/>
    <property type="match status" value="2"/>
</dbReference>
<keyword evidence="2" id="KW-0813">Transport</keyword>
<comment type="similarity">
    <text evidence="6">Belongs to the major facilitator superfamily. Allantoate permease family.</text>
</comment>
<keyword evidence="3 7" id="KW-0812">Transmembrane</keyword>
<evidence type="ECO:0000256" key="2">
    <source>
        <dbReference type="ARBA" id="ARBA00022448"/>
    </source>
</evidence>
<comment type="caution">
    <text evidence="8">The sequence shown here is derived from an EMBL/GenBank/DDBJ whole genome shotgun (WGS) entry which is preliminary data.</text>
</comment>
<feature type="transmembrane region" description="Helical" evidence="7">
    <location>
        <begin position="400"/>
        <end position="421"/>
    </location>
</feature>
<dbReference type="FunFam" id="1.20.1250.20:FF:000064">
    <property type="entry name" value="MFS allantoate transporter"/>
    <property type="match status" value="1"/>
</dbReference>
<comment type="subcellular location">
    <subcellularLocation>
        <location evidence="1">Membrane</location>
        <topology evidence="1">Multi-pass membrane protein</topology>
    </subcellularLocation>
</comment>
<dbReference type="InterPro" id="IPR036259">
    <property type="entry name" value="MFS_trans_sf"/>
</dbReference>
<evidence type="ECO:0000313" key="9">
    <source>
        <dbReference type="Proteomes" id="UP001215712"/>
    </source>
</evidence>
<feature type="transmembrane region" description="Helical" evidence="7">
    <location>
        <begin position="144"/>
        <end position="164"/>
    </location>
</feature>
<dbReference type="Pfam" id="PF07690">
    <property type="entry name" value="MFS_1"/>
    <property type="match status" value="1"/>
</dbReference>
<feature type="transmembrane region" description="Helical" evidence="7">
    <location>
        <begin position="40"/>
        <end position="61"/>
    </location>
</feature>
<dbReference type="GO" id="GO:0022857">
    <property type="term" value="F:transmembrane transporter activity"/>
    <property type="evidence" value="ECO:0007669"/>
    <property type="project" value="InterPro"/>
</dbReference>
<keyword evidence="5 7" id="KW-0472">Membrane</keyword>
<dbReference type="PANTHER" id="PTHR43791:SF97">
    <property type="entry name" value="ALLANTOATE TRANSPORTER, PUTATIVE (AFU_ORTHOLOGUE AFUA_1G14700)-RELATED"/>
    <property type="match status" value="1"/>
</dbReference>
<evidence type="ECO:0000256" key="5">
    <source>
        <dbReference type="ARBA" id="ARBA00023136"/>
    </source>
</evidence>
<evidence type="ECO:0000256" key="7">
    <source>
        <dbReference type="SAM" id="Phobius"/>
    </source>
</evidence>
<organism evidence="8 9">
    <name type="scientific">Penicillium malachiteum</name>
    <dbReference type="NCBI Taxonomy" id="1324776"/>
    <lineage>
        <taxon>Eukaryota</taxon>
        <taxon>Fungi</taxon>
        <taxon>Dikarya</taxon>
        <taxon>Ascomycota</taxon>
        <taxon>Pezizomycotina</taxon>
        <taxon>Eurotiomycetes</taxon>
        <taxon>Eurotiomycetidae</taxon>
        <taxon>Eurotiales</taxon>
        <taxon>Aspergillaceae</taxon>
        <taxon>Penicillium</taxon>
    </lineage>
</organism>
<sequence length="497" mass="54909">MDTLTKKSSKSNEMAPDHLIIDLRQGELDTDIPKAESKRVLMKIDLVVMPLVVISMTLAFLDKNGLAYAAVYGLETDTHLVGQQYSWLGSIFYFGYLAMEFPNLWLITRFPIGNYMGGCLVAWGACLCCLAACKNFAGLATIRLLLGIFEAALLPCLLLVNARWYRRDEQPLRTAFWYNTFAGVFGGILSYAIGHINGSLATWKYIFLIYGSFTIAIGLVVFFTLPNSPATAWFLSEKEKRVALIRVSENQTGLGSHKDIKLNQIFDALSDPKYYILVVFVIAQSITNAGITNFNPLIISGYGFSQAKTTLMATPQAAVAMVAQASLTALTLFVPNIRCLLWVITSLIALAGAIMVHVIDQETNRNASLAGLYIMGFYNVPWVLALSLQTSNTSGTGKKSFVSISIAIFYAVGNIVGPQFFLSSQSPTYPLGIGAMLCCFAIMAVTGVLYFLVCFWSNKKRDKLHGRTEESMRVSAGLEADVDDLTDRENLRFRYMY</sequence>
<dbReference type="SUPFAM" id="SSF103473">
    <property type="entry name" value="MFS general substrate transporter"/>
    <property type="match status" value="1"/>
</dbReference>
<feature type="transmembrane region" description="Helical" evidence="7">
    <location>
        <begin position="371"/>
        <end position="388"/>
    </location>
</feature>
<reference evidence="8" key="1">
    <citation type="journal article" date="2023" name="IMA Fungus">
        <title>Comparative genomic study of the Penicillium genus elucidates a diverse pangenome and 15 lateral gene transfer events.</title>
        <authorList>
            <person name="Petersen C."/>
            <person name="Sorensen T."/>
            <person name="Nielsen M.R."/>
            <person name="Sondergaard T.E."/>
            <person name="Sorensen J.L."/>
            <person name="Fitzpatrick D.A."/>
            <person name="Frisvad J.C."/>
            <person name="Nielsen K.L."/>
        </authorList>
    </citation>
    <scope>NUCLEOTIDE SEQUENCE</scope>
    <source>
        <strain evidence="8">IBT 17514</strain>
    </source>
</reference>
<dbReference type="PANTHER" id="PTHR43791">
    <property type="entry name" value="PERMEASE-RELATED"/>
    <property type="match status" value="1"/>
</dbReference>
<feature type="transmembrane region" description="Helical" evidence="7">
    <location>
        <begin position="119"/>
        <end position="138"/>
    </location>
</feature>
<feature type="transmembrane region" description="Helical" evidence="7">
    <location>
        <begin position="176"/>
        <end position="193"/>
    </location>
</feature>
<reference evidence="8" key="2">
    <citation type="submission" date="2023-01" db="EMBL/GenBank/DDBJ databases">
        <authorList>
            <person name="Petersen C."/>
        </authorList>
    </citation>
    <scope>NUCLEOTIDE SEQUENCE</scope>
    <source>
        <strain evidence="8">IBT 17514</strain>
    </source>
</reference>
<evidence type="ECO:0000256" key="6">
    <source>
        <dbReference type="ARBA" id="ARBA00037968"/>
    </source>
</evidence>
<dbReference type="AlphaFoldDB" id="A0AAD6HEH8"/>
<name>A0AAD6HEH8_9EURO</name>
<evidence type="ECO:0000256" key="4">
    <source>
        <dbReference type="ARBA" id="ARBA00022989"/>
    </source>
</evidence>
<dbReference type="Proteomes" id="UP001215712">
    <property type="component" value="Unassembled WGS sequence"/>
</dbReference>
<feature type="transmembrane region" description="Helical" evidence="7">
    <location>
        <begin position="274"/>
        <end position="291"/>
    </location>
</feature>
<evidence type="ECO:0000256" key="3">
    <source>
        <dbReference type="ARBA" id="ARBA00022692"/>
    </source>
</evidence>
<dbReference type="InterPro" id="IPR011701">
    <property type="entry name" value="MFS"/>
</dbReference>
<feature type="transmembrane region" description="Helical" evidence="7">
    <location>
        <begin position="205"/>
        <end position="225"/>
    </location>
</feature>
<feature type="transmembrane region" description="Helical" evidence="7">
    <location>
        <begin position="340"/>
        <end position="359"/>
    </location>
</feature>
<proteinExistence type="inferred from homology"/>
<keyword evidence="9" id="KW-1185">Reference proteome</keyword>
<accession>A0AAD6HEH8</accession>
<keyword evidence="4 7" id="KW-1133">Transmembrane helix</keyword>
<protein>
    <submittedName>
        <fullName evidence="8">Major facilitator superfamily domain general substrate transporter</fullName>
    </submittedName>
</protein>
<feature type="transmembrane region" description="Helical" evidence="7">
    <location>
        <begin position="85"/>
        <end position="107"/>
    </location>
</feature>
<dbReference type="GO" id="GO:0016020">
    <property type="term" value="C:membrane"/>
    <property type="evidence" value="ECO:0007669"/>
    <property type="project" value="UniProtKB-SubCell"/>
</dbReference>
<gene>
    <name evidence="8" type="ORF">N7493_009604</name>
</gene>